<dbReference type="NCBIfam" id="NF006054">
    <property type="entry name" value="PRK08202.1"/>
    <property type="match status" value="1"/>
</dbReference>
<dbReference type="Gene3D" id="3.40.50.1580">
    <property type="entry name" value="Nucleoside phosphorylase domain"/>
    <property type="match status" value="1"/>
</dbReference>
<dbReference type="GO" id="GO:0005737">
    <property type="term" value="C:cytoplasm"/>
    <property type="evidence" value="ECO:0007669"/>
    <property type="project" value="TreeGrafter"/>
</dbReference>
<feature type="binding site" evidence="10">
    <location>
        <position position="112"/>
    </location>
    <ligand>
        <name>phosphate</name>
        <dbReference type="ChEBI" id="CHEBI:43474"/>
    </ligand>
</feature>
<dbReference type="OrthoDB" id="1523230at2"/>
<evidence type="ECO:0000313" key="13">
    <source>
        <dbReference type="Proteomes" id="UP000434639"/>
    </source>
</evidence>
<evidence type="ECO:0000256" key="9">
    <source>
        <dbReference type="PIRNR" id="PIRNR000477"/>
    </source>
</evidence>
<feature type="domain" description="Nucleoside phosphorylase" evidence="11">
    <location>
        <begin position="23"/>
        <end position="268"/>
    </location>
</feature>
<dbReference type="EC" id="2.4.2.1" evidence="9"/>
<keyword evidence="6 9" id="KW-0328">Glycosyltransferase</keyword>
<evidence type="ECO:0000313" key="12">
    <source>
        <dbReference type="EMBL" id="MTH52257.1"/>
    </source>
</evidence>
<evidence type="ECO:0000256" key="3">
    <source>
        <dbReference type="ARBA" id="ARBA00006751"/>
    </source>
</evidence>
<keyword evidence="7 9" id="KW-0808">Transferase</keyword>
<dbReference type="PROSITE" id="PS01240">
    <property type="entry name" value="PNP_MTAP_2"/>
    <property type="match status" value="1"/>
</dbReference>
<keyword evidence="13" id="KW-1185">Reference proteome</keyword>
<dbReference type="InterPro" id="IPR000845">
    <property type="entry name" value="Nucleoside_phosphorylase_d"/>
</dbReference>
<proteinExistence type="inferred from homology"/>
<comment type="similarity">
    <text evidence="3 9">Belongs to the PNP/MTAP phosphorylase family.</text>
</comment>
<dbReference type="InterPro" id="IPR035994">
    <property type="entry name" value="Nucleoside_phosphorylase_sf"/>
</dbReference>
<evidence type="ECO:0000256" key="2">
    <source>
        <dbReference type="ARBA" id="ARBA00005058"/>
    </source>
</evidence>
<feature type="binding site" evidence="10">
    <location>
        <position position="60"/>
    </location>
    <ligand>
        <name>phosphate</name>
        <dbReference type="ChEBI" id="CHEBI:43474"/>
    </ligand>
</feature>
<feature type="binding site" evidence="10">
    <location>
        <position position="234"/>
    </location>
    <ligand>
        <name>a purine D-ribonucleoside</name>
        <dbReference type="ChEBI" id="CHEBI:142355"/>
    </ligand>
</feature>
<dbReference type="PANTHER" id="PTHR11904:SF9">
    <property type="entry name" value="PURINE NUCLEOSIDE PHOSPHORYLASE-RELATED"/>
    <property type="match status" value="1"/>
</dbReference>
<feature type="binding site" evidence="10">
    <location>
        <position position="211"/>
    </location>
    <ligand>
        <name>phosphate</name>
        <dbReference type="ChEBI" id="CHEBI:43474"/>
    </ligand>
</feature>
<evidence type="ECO:0000256" key="8">
    <source>
        <dbReference type="ARBA" id="ARBA00048556"/>
    </source>
</evidence>
<dbReference type="FunFam" id="3.40.50.1580:FF:000010">
    <property type="entry name" value="Purine nucleoside phosphorylase"/>
    <property type="match status" value="1"/>
</dbReference>
<evidence type="ECO:0000256" key="10">
    <source>
        <dbReference type="PIRSR" id="PIRSR000477-2"/>
    </source>
</evidence>
<organism evidence="12 13">
    <name type="scientific">Metabacillus mangrovi</name>
    <dbReference type="NCBI Taxonomy" id="1491830"/>
    <lineage>
        <taxon>Bacteria</taxon>
        <taxon>Bacillati</taxon>
        <taxon>Bacillota</taxon>
        <taxon>Bacilli</taxon>
        <taxon>Bacillales</taxon>
        <taxon>Bacillaceae</taxon>
        <taxon>Metabacillus</taxon>
    </lineage>
</organism>
<dbReference type="InterPro" id="IPR011268">
    <property type="entry name" value="Purine_phosphorylase"/>
</dbReference>
<comment type="caution">
    <text evidence="12">The sequence shown here is derived from an EMBL/GenBank/DDBJ whole genome shotgun (WGS) entry which is preliminary data.</text>
</comment>
<evidence type="ECO:0000256" key="1">
    <source>
        <dbReference type="ARBA" id="ARBA00002678"/>
    </source>
</evidence>
<reference evidence="12 13" key="1">
    <citation type="journal article" date="2017" name="Int. J. Syst. Evol. Microbiol.">
        <title>Bacillus mangrovi sp. nov., isolated from a sediment sample from a mangrove forest.</title>
        <authorList>
            <person name="Gupta V."/>
            <person name="Singh P.K."/>
            <person name="Korpole S."/>
            <person name="Tanuku N.R.S."/>
            <person name="Pinnaka A.K."/>
        </authorList>
    </citation>
    <scope>NUCLEOTIDE SEQUENCE [LARGE SCALE GENOMIC DNA]</scope>
    <source>
        <strain evidence="12 13">KCTC 33872</strain>
    </source>
</reference>
<dbReference type="PANTHER" id="PTHR11904">
    <property type="entry name" value="METHYLTHIOADENOSINE/PURINE NUCLEOSIDE PHOSPHORYLASE"/>
    <property type="match status" value="1"/>
</dbReference>
<dbReference type="CDD" id="cd09009">
    <property type="entry name" value="PNP-EcPNPII_like"/>
    <property type="match status" value="1"/>
</dbReference>
<dbReference type="Proteomes" id="UP000434639">
    <property type="component" value="Unassembled WGS sequence"/>
</dbReference>
<feature type="binding site" evidence="10">
    <location>
        <begin position="80"/>
        <end position="82"/>
    </location>
    <ligand>
        <name>phosphate</name>
        <dbReference type="ChEBI" id="CHEBI:43474"/>
    </ligand>
</feature>
<evidence type="ECO:0000256" key="5">
    <source>
        <dbReference type="ARBA" id="ARBA00022553"/>
    </source>
</evidence>
<feature type="binding site" evidence="10">
    <location>
        <position position="192"/>
    </location>
    <ligand>
        <name>a purine D-ribonucleoside</name>
        <dbReference type="ChEBI" id="CHEBI:142355"/>
    </ligand>
</feature>
<comment type="function">
    <text evidence="1">The purine nucleoside phosphorylases catalyze the phosphorolytic breakdown of the N-glycosidic bond in the beta-(deoxy)ribonucleoside molecules, with the formation of the corresponding free purine bases and pentose-1-phosphate. Cleaves guanosine, inosine, 2'-deoxyguanosine and 2'-deoxyinosine.</text>
</comment>
<evidence type="ECO:0000256" key="6">
    <source>
        <dbReference type="ARBA" id="ARBA00022676"/>
    </source>
</evidence>
<name>A0A7X2V2Y9_9BACI</name>
<dbReference type="GO" id="GO:0004731">
    <property type="term" value="F:purine-nucleoside phosphorylase activity"/>
    <property type="evidence" value="ECO:0007669"/>
    <property type="project" value="UniProtKB-EC"/>
</dbReference>
<feature type="binding site" evidence="10">
    <location>
        <position position="29"/>
    </location>
    <ligand>
        <name>phosphate</name>
        <dbReference type="ChEBI" id="CHEBI:43474"/>
    </ligand>
</feature>
<dbReference type="GO" id="GO:0009116">
    <property type="term" value="P:nucleoside metabolic process"/>
    <property type="evidence" value="ECO:0007669"/>
    <property type="project" value="InterPro"/>
</dbReference>
<dbReference type="AlphaFoldDB" id="A0A7X2V2Y9"/>
<dbReference type="EMBL" id="WMIB01000001">
    <property type="protein sequence ID" value="MTH52257.1"/>
    <property type="molecule type" value="Genomic_DNA"/>
</dbReference>
<dbReference type="RefSeq" id="WP_155110778.1">
    <property type="nucleotide sequence ID" value="NZ_WMIB01000001.1"/>
</dbReference>
<sequence length="278" mass="29965">MNENHYSQAARYIQNKIGEAPEIGLILGSGLGVLADEIENAVKMPYEEIPGFPVSTVEGHAGQLVYGTLKGARVIAMQGRFHFYEGYDMQKVVFPVRVLQQIGIKTLIVTNAAGGINEQFQPGDLMLITDHINNMGTNPLIGPNEEQFGVRFPDLSQAYSRKLLELARETAAEIGVPVREGVYVANTGPVYETPAEIRMLRTWGGDAVGMSTVPEVVTARHAGLDVLGISCISNMAAGILDQPLSHDEVIETTEKVKSSFLSLVKETIAKIAKAGAAS</sequence>
<comment type="subunit">
    <text evidence="4">Homotrimer.</text>
</comment>
<dbReference type="PIRSF" id="PIRSF000477">
    <property type="entry name" value="PurNPase"/>
    <property type="match status" value="1"/>
</dbReference>
<evidence type="ECO:0000256" key="7">
    <source>
        <dbReference type="ARBA" id="ARBA00022679"/>
    </source>
</evidence>
<dbReference type="UniPathway" id="UPA00606"/>
<dbReference type="SUPFAM" id="SSF53167">
    <property type="entry name" value="Purine and uridine phosphorylases"/>
    <property type="match status" value="1"/>
</dbReference>
<accession>A0A7X2V2Y9</accession>
<dbReference type="InterPro" id="IPR018099">
    <property type="entry name" value="Purine_phosphorylase-2_CS"/>
</dbReference>
<dbReference type="Pfam" id="PF01048">
    <property type="entry name" value="PNP_UDP_1"/>
    <property type="match status" value="1"/>
</dbReference>
<dbReference type="NCBIfam" id="TIGR01700">
    <property type="entry name" value="PNPH"/>
    <property type="match status" value="1"/>
</dbReference>
<dbReference type="InterPro" id="IPR011270">
    <property type="entry name" value="Pur_Nuc_Pase_Ino/Guo-sp"/>
</dbReference>
<evidence type="ECO:0000259" key="11">
    <source>
        <dbReference type="Pfam" id="PF01048"/>
    </source>
</evidence>
<protein>
    <recommendedName>
        <fullName evidence="9">Purine nucleoside phosphorylase</fullName>
        <ecNumber evidence="9">2.4.2.1</ecNumber>
    </recommendedName>
    <alternativeName>
        <fullName evidence="9">Inosine-guanosine phosphorylase</fullName>
    </alternativeName>
</protein>
<dbReference type="NCBIfam" id="TIGR01697">
    <property type="entry name" value="PNPH-PUNA-XAPA"/>
    <property type="match status" value="1"/>
</dbReference>
<gene>
    <name evidence="12" type="ORF">GKZ89_02475</name>
</gene>
<keyword evidence="5" id="KW-0597">Phosphoprotein</keyword>
<evidence type="ECO:0000256" key="4">
    <source>
        <dbReference type="ARBA" id="ARBA00011233"/>
    </source>
</evidence>
<comment type="catalytic activity">
    <reaction evidence="8">
        <text>a purine 2'-deoxy-D-ribonucleoside + phosphate = a purine nucleobase + 2-deoxy-alpha-D-ribose 1-phosphate</text>
        <dbReference type="Rhea" id="RHEA:36431"/>
        <dbReference type="ChEBI" id="CHEBI:26386"/>
        <dbReference type="ChEBI" id="CHEBI:43474"/>
        <dbReference type="ChEBI" id="CHEBI:57259"/>
        <dbReference type="ChEBI" id="CHEBI:142361"/>
        <dbReference type="EC" id="2.4.2.1"/>
    </reaction>
</comment>
<comment type="pathway">
    <text evidence="2 9">Purine metabolism; purine nucleoside salvage.</text>
</comment>